<dbReference type="FunFam" id="3.20.20.70:FF:000030">
    <property type="entry name" value="Nicotinate-nucleotide pyrophosphorylase, carboxylating"/>
    <property type="match status" value="1"/>
</dbReference>
<feature type="domain" description="Quinolinate phosphoribosyl transferase N-terminal" evidence="7">
    <location>
        <begin position="21"/>
        <end position="104"/>
    </location>
</feature>
<evidence type="ECO:0000313" key="9">
    <source>
        <dbReference type="Proteomes" id="UP000251075"/>
    </source>
</evidence>
<dbReference type="InterPro" id="IPR022412">
    <property type="entry name" value="Quinolinate_PRibosylTrfase_N"/>
</dbReference>
<gene>
    <name evidence="8" type="primary">modD</name>
    <name evidence="8" type="ORF">CU669_15685</name>
</gene>
<comment type="similarity">
    <text evidence="1 5">Belongs to the NadC/ModD family.</text>
</comment>
<evidence type="ECO:0000256" key="5">
    <source>
        <dbReference type="PIRNR" id="PIRNR006250"/>
    </source>
</evidence>
<sequence>MLHITDSELDRFIQDDLPYGDLTTRSLGLGTEPAAMVFRAGAPLITSSTEEAARILTRLGCVTALTAASGTHAERGDVLLSATGPADAILAGWKVAQTLVEYASGIASAAGRIAAAARAVRPDVVVACTRKTFPGTKAIAIKAVIAGGAVPHRLGLSDSVLLFPEHRALLGEDSMAKAIARLRRTCPEKKVVVEVTSLAEATLAADADAHVIQLEKFSPAQVAEVVERLDYSGLLIAAAGGINATNAGAYAEAGAAILVTSAPYSAPPVDVKVTITAVSP</sequence>
<organism evidence="8 9">
    <name type="scientific">Paramagnetospirillum kuznetsovii</name>
    <dbReference type="NCBI Taxonomy" id="2053833"/>
    <lineage>
        <taxon>Bacteria</taxon>
        <taxon>Pseudomonadati</taxon>
        <taxon>Pseudomonadota</taxon>
        <taxon>Alphaproteobacteria</taxon>
        <taxon>Rhodospirillales</taxon>
        <taxon>Magnetospirillaceae</taxon>
        <taxon>Paramagnetospirillum</taxon>
    </lineage>
</organism>
<dbReference type="AlphaFoldDB" id="A0A364NVB3"/>
<dbReference type="InterPro" id="IPR036068">
    <property type="entry name" value="Nicotinate_pribotase-like_C"/>
</dbReference>
<dbReference type="InterPro" id="IPR013785">
    <property type="entry name" value="Aldolase_TIM"/>
</dbReference>
<evidence type="ECO:0000259" key="7">
    <source>
        <dbReference type="Pfam" id="PF02749"/>
    </source>
</evidence>
<dbReference type="InterPro" id="IPR002638">
    <property type="entry name" value="Quinolinate_PRibosylTrfase_C"/>
</dbReference>
<keyword evidence="9" id="KW-1185">Reference proteome</keyword>
<dbReference type="EMBL" id="PGTO01000014">
    <property type="protein sequence ID" value="RAU21024.1"/>
    <property type="molecule type" value="Genomic_DNA"/>
</dbReference>
<dbReference type="InterPro" id="IPR027277">
    <property type="entry name" value="NadC/ModD"/>
</dbReference>
<protein>
    <recommendedName>
        <fullName evidence="2">Putative pyrophosphorylase ModD</fullName>
    </recommendedName>
</protein>
<dbReference type="Proteomes" id="UP000251075">
    <property type="component" value="Unassembled WGS sequence"/>
</dbReference>
<evidence type="ECO:0000313" key="8">
    <source>
        <dbReference type="EMBL" id="RAU21024.1"/>
    </source>
</evidence>
<dbReference type="GO" id="GO:0009435">
    <property type="term" value="P:NAD+ biosynthetic process"/>
    <property type="evidence" value="ECO:0007669"/>
    <property type="project" value="InterPro"/>
</dbReference>
<evidence type="ECO:0000256" key="1">
    <source>
        <dbReference type="ARBA" id="ARBA00009400"/>
    </source>
</evidence>
<dbReference type="RefSeq" id="WP_112146396.1">
    <property type="nucleotide sequence ID" value="NZ_PGTO01000014.1"/>
</dbReference>
<feature type="domain" description="Quinolinate phosphoribosyl transferase C-terminal" evidence="6">
    <location>
        <begin position="106"/>
        <end position="273"/>
    </location>
</feature>
<dbReference type="PANTHER" id="PTHR32179">
    <property type="entry name" value="NICOTINATE-NUCLEOTIDE PYROPHOSPHORYLASE [CARBOXYLATING]"/>
    <property type="match status" value="1"/>
</dbReference>
<reference evidence="8 9" key="1">
    <citation type="submission" date="2017-11" db="EMBL/GenBank/DDBJ databases">
        <title>Draft genome sequence of magnetotactic bacterium Magnetospirillum kuznetsovii LBB-42.</title>
        <authorList>
            <person name="Grouzdev D.S."/>
            <person name="Rysina M.S."/>
            <person name="Baslerov R.V."/>
            <person name="Koziaeva V."/>
        </authorList>
    </citation>
    <scope>NUCLEOTIDE SEQUENCE [LARGE SCALE GENOMIC DNA]</scope>
    <source>
        <strain evidence="8 9">LBB-42</strain>
    </source>
</reference>
<dbReference type="GO" id="GO:0005737">
    <property type="term" value="C:cytoplasm"/>
    <property type="evidence" value="ECO:0007669"/>
    <property type="project" value="TreeGrafter"/>
</dbReference>
<dbReference type="Gene3D" id="3.20.20.70">
    <property type="entry name" value="Aldolase class I"/>
    <property type="match status" value="1"/>
</dbReference>
<dbReference type="OrthoDB" id="8216773at2"/>
<dbReference type="GO" id="GO:0004514">
    <property type="term" value="F:nicotinate-nucleotide diphosphorylase (carboxylating) activity"/>
    <property type="evidence" value="ECO:0007669"/>
    <property type="project" value="InterPro"/>
</dbReference>
<accession>A0A364NVB3</accession>
<dbReference type="PIRSF" id="PIRSF006250">
    <property type="entry name" value="NadC_ModD"/>
    <property type="match status" value="1"/>
</dbReference>
<dbReference type="InterPro" id="IPR037128">
    <property type="entry name" value="Quinolinate_PRibosylTase_N_sf"/>
</dbReference>
<dbReference type="Pfam" id="PF01729">
    <property type="entry name" value="QRPTase_C"/>
    <property type="match status" value="1"/>
</dbReference>
<evidence type="ECO:0000256" key="3">
    <source>
        <dbReference type="ARBA" id="ARBA00022676"/>
    </source>
</evidence>
<dbReference type="PANTHER" id="PTHR32179:SF4">
    <property type="entry name" value="PYROPHOSPHORYLASE MODD-RELATED"/>
    <property type="match status" value="1"/>
</dbReference>
<dbReference type="NCBIfam" id="TIGR01334">
    <property type="entry name" value="modD"/>
    <property type="match status" value="1"/>
</dbReference>
<name>A0A364NVB3_9PROT</name>
<dbReference type="SUPFAM" id="SSF54675">
    <property type="entry name" value="Nicotinate/Quinolinate PRTase N-terminal domain-like"/>
    <property type="match status" value="1"/>
</dbReference>
<comment type="caution">
    <text evidence="8">The sequence shown here is derived from an EMBL/GenBank/DDBJ whole genome shotgun (WGS) entry which is preliminary data.</text>
</comment>
<dbReference type="InterPro" id="IPR006242">
    <property type="entry name" value="ModD"/>
</dbReference>
<evidence type="ECO:0000256" key="4">
    <source>
        <dbReference type="ARBA" id="ARBA00022679"/>
    </source>
</evidence>
<evidence type="ECO:0000256" key="2">
    <source>
        <dbReference type="ARBA" id="ARBA00019205"/>
    </source>
</evidence>
<keyword evidence="4 5" id="KW-0808">Transferase</keyword>
<dbReference type="SUPFAM" id="SSF51690">
    <property type="entry name" value="Nicotinate/Quinolinate PRTase C-terminal domain-like"/>
    <property type="match status" value="1"/>
</dbReference>
<dbReference type="GO" id="GO:0034213">
    <property type="term" value="P:quinolinate catabolic process"/>
    <property type="evidence" value="ECO:0007669"/>
    <property type="project" value="TreeGrafter"/>
</dbReference>
<dbReference type="Gene3D" id="3.90.1170.20">
    <property type="entry name" value="Quinolinate phosphoribosyl transferase, N-terminal domain"/>
    <property type="match status" value="1"/>
</dbReference>
<evidence type="ECO:0000259" key="6">
    <source>
        <dbReference type="Pfam" id="PF01729"/>
    </source>
</evidence>
<keyword evidence="3 5" id="KW-0328">Glycosyltransferase</keyword>
<dbReference type="CDD" id="cd01573">
    <property type="entry name" value="modD_like"/>
    <property type="match status" value="1"/>
</dbReference>
<proteinExistence type="inferred from homology"/>
<dbReference type="Pfam" id="PF02749">
    <property type="entry name" value="QRPTase_N"/>
    <property type="match status" value="1"/>
</dbReference>